<organism evidence="3 4">
    <name type="scientific">Austropuccinia psidii MF-1</name>
    <dbReference type="NCBI Taxonomy" id="1389203"/>
    <lineage>
        <taxon>Eukaryota</taxon>
        <taxon>Fungi</taxon>
        <taxon>Dikarya</taxon>
        <taxon>Basidiomycota</taxon>
        <taxon>Pucciniomycotina</taxon>
        <taxon>Pucciniomycetes</taxon>
        <taxon>Pucciniales</taxon>
        <taxon>Sphaerophragmiaceae</taxon>
        <taxon>Austropuccinia</taxon>
    </lineage>
</organism>
<evidence type="ECO:0000256" key="2">
    <source>
        <dbReference type="SAM" id="Phobius"/>
    </source>
</evidence>
<sequence length="95" mass="10684">MPSQTCPVRIFRRFTALYGCLEPMAVGSMMLPASPVMTMQLWMTHLLFKQRVKRTRAQHVGFNMQSFRSGHRGPSPSPVGPRCHQHPDSKSGSSL</sequence>
<keyword evidence="2" id="KW-1133">Transmembrane helix</keyword>
<evidence type="ECO:0000256" key="1">
    <source>
        <dbReference type="SAM" id="MobiDB-lite"/>
    </source>
</evidence>
<dbReference type="EMBL" id="AVOT02004700">
    <property type="protein sequence ID" value="MBW0477110.1"/>
    <property type="molecule type" value="Genomic_DNA"/>
</dbReference>
<evidence type="ECO:0000313" key="4">
    <source>
        <dbReference type="Proteomes" id="UP000765509"/>
    </source>
</evidence>
<gene>
    <name evidence="3" type="ORF">O181_016825</name>
</gene>
<feature type="region of interest" description="Disordered" evidence="1">
    <location>
        <begin position="62"/>
        <end position="95"/>
    </location>
</feature>
<proteinExistence type="predicted"/>
<keyword evidence="2" id="KW-0472">Membrane</keyword>
<reference evidence="3" key="1">
    <citation type="submission" date="2021-03" db="EMBL/GenBank/DDBJ databases">
        <title>Draft genome sequence of rust myrtle Austropuccinia psidii MF-1, a brazilian biotype.</title>
        <authorList>
            <person name="Quecine M.C."/>
            <person name="Pachon D.M.R."/>
            <person name="Bonatelli M.L."/>
            <person name="Correr F.H."/>
            <person name="Franceschini L.M."/>
            <person name="Leite T.F."/>
            <person name="Margarido G.R.A."/>
            <person name="Almeida C.A."/>
            <person name="Ferrarezi J.A."/>
            <person name="Labate C.A."/>
        </authorList>
    </citation>
    <scope>NUCLEOTIDE SEQUENCE</scope>
    <source>
        <strain evidence="3">MF-1</strain>
    </source>
</reference>
<name>A0A9Q3C5N8_9BASI</name>
<protein>
    <submittedName>
        <fullName evidence="3">Uncharacterized protein</fullName>
    </submittedName>
</protein>
<feature type="transmembrane region" description="Helical" evidence="2">
    <location>
        <begin position="29"/>
        <end position="48"/>
    </location>
</feature>
<evidence type="ECO:0000313" key="3">
    <source>
        <dbReference type="EMBL" id="MBW0477110.1"/>
    </source>
</evidence>
<dbReference type="Proteomes" id="UP000765509">
    <property type="component" value="Unassembled WGS sequence"/>
</dbReference>
<comment type="caution">
    <text evidence="3">The sequence shown here is derived from an EMBL/GenBank/DDBJ whole genome shotgun (WGS) entry which is preliminary data.</text>
</comment>
<keyword evidence="4" id="KW-1185">Reference proteome</keyword>
<dbReference type="AlphaFoldDB" id="A0A9Q3C5N8"/>
<keyword evidence="2" id="KW-0812">Transmembrane</keyword>
<accession>A0A9Q3C5N8</accession>